<dbReference type="KEGG" id="bcy:Bcer98_2103"/>
<proteinExistence type="predicted"/>
<sequence length="90" mass="10703">MYQRRNKNMIPFRMHEPSLIFQSPYDGHSYKKVLIHPTYMQVVEPPFFPYLSSYVPSFVPAYPVLYGSVVYTSPFYKHFPHIIKAKVWDG</sequence>
<dbReference type="Proteomes" id="UP000002300">
    <property type="component" value="Chromosome"/>
</dbReference>
<protein>
    <submittedName>
        <fullName evidence="1">Uncharacterized protein</fullName>
    </submittedName>
</protein>
<dbReference type="AlphaFoldDB" id="A7GQF8"/>
<name>A7GQF8_BACCN</name>
<reference evidence="1 2" key="1">
    <citation type="journal article" date="2008" name="Chem. Biol. Interact.">
        <title>Extending the Bacillus cereus group genomics to putative food-borne pathogens of different toxicity.</title>
        <authorList>
            <person name="Lapidus A."/>
            <person name="Goltsman E."/>
            <person name="Auger S."/>
            <person name="Galleron N."/>
            <person name="Segurens B."/>
            <person name="Dossat C."/>
            <person name="Land M.L."/>
            <person name="Broussolle V."/>
            <person name="Brillard J."/>
            <person name="Guinebretiere M.H."/>
            <person name="Sanchis V."/>
            <person name="Nguen-The C."/>
            <person name="Lereclus D."/>
            <person name="Richardson P."/>
            <person name="Wincker P."/>
            <person name="Weissenbach J."/>
            <person name="Ehrlich S.D."/>
            <person name="Sorokin A."/>
        </authorList>
    </citation>
    <scope>NUCLEOTIDE SEQUENCE [LARGE SCALE GENOMIC DNA]</scope>
    <source>
        <strain evidence="2">DSM 22905 / CIP 110041 / 391-98 / NVH 391-98</strain>
    </source>
</reference>
<evidence type="ECO:0000313" key="1">
    <source>
        <dbReference type="EMBL" id="ABS22366.1"/>
    </source>
</evidence>
<keyword evidence="2" id="KW-1185">Reference proteome</keyword>
<gene>
    <name evidence="1" type="ordered locus">Bcer98_2103</name>
</gene>
<organism evidence="1 2">
    <name type="scientific">Bacillus cytotoxicus (strain DSM 22905 / CIP 110041 / 391-98 / NVH 391-98)</name>
    <dbReference type="NCBI Taxonomy" id="315749"/>
    <lineage>
        <taxon>Bacteria</taxon>
        <taxon>Bacillati</taxon>
        <taxon>Bacillota</taxon>
        <taxon>Bacilli</taxon>
        <taxon>Bacillales</taxon>
        <taxon>Bacillaceae</taxon>
        <taxon>Bacillus</taxon>
        <taxon>Bacillus cereus group</taxon>
    </lineage>
</organism>
<accession>A7GQF8</accession>
<dbReference type="HOGENOM" id="CLU_2679816_0_0_9"/>
<dbReference type="STRING" id="315749.Bcer98_2103"/>
<evidence type="ECO:0000313" key="2">
    <source>
        <dbReference type="Proteomes" id="UP000002300"/>
    </source>
</evidence>
<dbReference type="EMBL" id="CP000764">
    <property type="protein sequence ID" value="ABS22366.1"/>
    <property type="molecule type" value="Genomic_DNA"/>
</dbReference>